<keyword evidence="2" id="KW-1185">Reference proteome</keyword>
<dbReference type="RefSeq" id="WP_133356344.1">
    <property type="nucleotide sequence ID" value="NZ_SMZJ02000005.1"/>
</dbReference>
<gene>
    <name evidence="1" type="ORF">E1J38_009625</name>
</gene>
<proteinExistence type="predicted"/>
<dbReference type="AlphaFoldDB" id="A0A562YD76"/>
<sequence>MFLKLLTFFILALPFSRSYSQNEEMVEYKRDFILFEGCDIEKHLERCFEKKFQDFITKNIKEEDIETIIESSKKDTILFYSNLFIDKKGKLVKNKSFLSVVYEEEKALSLMYILKKLPEIKPPLDKFNNKVSIELDNIFGFKINRLKKRIHPIYGFKSIEAPLNFLDRLPLYDGCSENLTNEETRQCISNKISELFSNHFDLDILYDSKLPNGLVKIYLDFKVGKNGEIKNIKTNVTDSRVKKETIRVIKLIPKFIKSGIYKEEEVVVSFSLPILLSLER</sequence>
<protein>
    <recommendedName>
        <fullName evidence="3">TonB C-terminal domain-containing protein</fullName>
    </recommendedName>
</protein>
<dbReference type="Proteomes" id="UP000295814">
    <property type="component" value="Unassembled WGS sequence"/>
</dbReference>
<accession>A0A562YD76</accession>
<evidence type="ECO:0000313" key="2">
    <source>
        <dbReference type="Proteomes" id="UP000295814"/>
    </source>
</evidence>
<evidence type="ECO:0008006" key="3">
    <source>
        <dbReference type="Google" id="ProtNLM"/>
    </source>
</evidence>
<reference evidence="1 2" key="1">
    <citation type="submission" date="2019-07" db="EMBL/GenBank/DDBJ databases">
        <title>Seonamhaeicola sp. W255 draft genome.</title>
        <authorList>
            <person name="Zhang X.-Y."/>
            <person name="Zhang R."/>
            <person name="Zhong Y.-L."/>
            <person name="Du Z.-J."/>
        </authorList>
    </citation>
    <scope>NUCLEOTIDE SEQUENCE [LARGE SCALE GENOMIC DNA]</scope>
    <source>
        <strain evidence="1 2">W255</strain>
    </source>
</reference>
<evidence type="ECO:0000313" key="1">
    <source>
        <dbReference type="EMBL" id="TWO32082.1"/>
    </source>
</evidence>
<comment type="caution">
    <text evidence="1">The sequence shown here is derived from an EMBL/GenBank/DDBJ whole genome shotgun (WGS) entry which is preliminary data.</text>
</comment>
<name>A0A562YD76_9FLAO</name>
<organism evidence="1 2">
    <name type="scientific">Seonamhaeicola sediminis</name>
    <dbReference type="NCBI Taxonomy" id="2528206"/>
    <lineage>
        <taxon>Bacteria</taxon>
        <taxon>Pseudomonadati</taxon>
        <taxon>Bacteroidota</taxon>
        <taxon>Flavobacteriia</taxon>
        <taxon>Flavobacteriales</taxon>
        <taxon>Flavobacteriaceae</taxon>
    </lineage>
</organism>
<dbReference type="OrthoDB" id="1522859at2"/>
<dbReference type="EMBL" id="SMZJ02000005">
    <property type="protein sequence ID" value="TWO32082.1"/>
    <property type="molecule type" value="Genomic_DNA"/>
</dbReference>